<feature type="region of interest" description="Disordered" evidence="1">
    <location>
        <begin position="497"/>
        <end position="522"/>
    </location>
</feature>
<feature type="region of interest" description="Disordered" evidence="1">
    <location>
        <begin position="59"/>
        <end position="113"/>
    </location>
</feature>
<feature type="compositionally biased region" description="Basic and acidic residues" evidence="1">
    <location>
        <begin position="215"/>
        <end position="227"/>
    </location>
</feature>
<feature type="compositionally biased region" description="Low complexity" evidence="1">
    <location>
        <begin position="630"/>
        <end position="643"/>
    </location>
</feature>
<gene>
    <name evidence="2" type="ORF">MCOR_4697</name>
</gene>
<feature type="region of interest" description="Disordered" evidence="1">
    <location>
        <begin position="198"/>
        <end position="267"/>
    </location>
</feature>
<evidence type="ECO:0000313" key="3">
    <source>
        <dbReference type="Proteomes" id="UP000507470"/>
    </source>
</evidence>
<accession>A0A6J8A802</accession>
<feature type="region of interest" description="Disordered" evidence="1">
    <location>
        <begin position="582"/>
        <end position="670"/>
    </location>
</feature>
<feature type="compositionally biased region" description="Polar residues" evidence="1">
    <location>
        <begin position="335"/>
        <end position="349"/>
    </location>
</feature>
<proteinExistence type="predicted"/>
<feature type="compositionally biased region" description="Polar residues" evidence="1">
    <location>
        <begin position="360"/>
        <end position="373"/>
    </location>
</feature>
<organism evidence="2 3">
    <name type="scientific">Mytilus coruscus</name>
    <name type="common">Sea mussel</name>
    <dbReference type="NCBI Taxonomy" id="42192"/>
    <lineage>
        <taxon>Eukaryota</taxon>
        <taxon>Metazoa</taxon>
        <taxon>Spiralia</taxon>
        <taxon>Lophotrochozoa</taxon>
        <taxon>Mollusca</taxon>
        <taxon>Bivalvia</taxon>
        <taxon>Autobranchia</taxon>
        <taxon>Pteriomorphia</taxon>
        <taxon>Mytilida</taxon>
        <taxon>Mytiloidea</taxon>
        <taxon>Mytilidae</taxon>
        <taxon>Mytilinae</taxon>
        <taxon>Mytilus</taxon>
    </lineage>
</organism>
<evidence type="ECO:0000313" key="2">
    <source>
        <dbReference type="EMBL" id="CAC5363174.1"/>
    </source>
</evidence>
<feature type="compositionally biased region" description="Polar residues" evidence="1">
    <location>
        <begin position="135"/>
        <end position="156"/>
    </location>
</feature>
<dbReference type="OrthoDB" id="6150114at2759"/>
<feature type="compositionally biased region" description="Polar residues" evidence="1">
    <location>
        <begin position="258"/>
        <end position="267"/>
    </location>
</feature>
<evidence type="ECO:0000256" key="1">
    <source>
        <dbReference type="SAM" id="MobiDB-lite"/>
    </source>
</evidence>
<feature type="compositionally biased region" description="Low complexity" evidence="1">
    <location>
        <begin position="509"/>
        <end position="522"/>
    </location>
</feature>
<reference evidence="2 3" key="1">
    <citation type="submission" date="2020-06" db="EMBL/GenBank/DDBJ databases">
        <authorList>
            <person name="Li R."/>
            <person name="Bekaert M."/>
        </authorList>
    </citation>
    <scope>NUCLEOTIDE SEQUENCE [LARGE SCALE GENOMIC DNA]</scope>
    <source>
        <strain evidence="3">wild</strain>
    </source>
</reference>
<feature type="compositionally biased region" description="Polar residues" evidence="1">
    <location>
        <begin position="201"/>
        <end position="210"/>
    </location>
</feature>
<feature type="compositionally biased region" description="Basic and acidic residues" evidence="1">
    <location>
        <begin position="377"/>
        <end position="387"/>
    </location>
</feature>
<feature type="compositionally biased region" description="Polar residues" evidence="1">
    <location>
        <begin position="611"/>
        <end position="629"/>
    </location>
</feature>
<sequence>MLQSGKARGTPRLIGFLIPTSNGRTRLRLMPGRGRVDSAGMPLNIRTIVAAARRANLLPTNATRTNAQTRGIRSSTRTNQQQNRIIPQRRRQNEIRRPQTSGRSQTSGRPQTSVDEVVEVTINHTGPNTAGAVPSSVQTQNVPTTQLDQNSQQQSRNRFLDTMRSMRRTQTSNRLPGMRRLNVLDRSTGLLTTKTMERSNIDTSSQNRRVNTLADRNRMPESNRNRIQDTNNNRLLDTPTEPVDLFNSPRSVNLIGDTGSSNGQSGDQTRKVFISINTNQGGSNNNNDRKNVRSDNNLSQGAVSMFDNTKLQNNNRFQNFGTRDQLSAQNRNVFDRQSGNNFDGQSQDPHNFLTPVNPEPFNQNGVDHNSNHFNDPGLKDHHPDVHNNHQNTPTFLASSSQNINQAHSSNNNEQTSGLSSQQNTQTDKFAPNSNFVGHQTSAQSNSHTQMNNPDLLNDQNIAKLHNNQLSGLTIHDIFPGMQMGKKQQILRPLSNPVNEFPSQHTHNDNFNQPNRNSFQSNSNFQNINQQSIQTASPKIENIQSTQTGNPKNENLQSLLQQVITKLLAANNNIGAAPVITQPVTHHDMPPSSNNNNDLSSLGNSLSSNLNTMNTLQQTPSTSTGMDNSHINQIGGIQPQNQPNTLQQSPSTSTGMDNSHINPIGGKQPQNQANTLQSLLKNLLQKTTGSGGLAVNQKLIHTTQNMIGNKQQAPGSGTANQNQLNSIQNMIGPMQQTPGSGGQANQLHSIQNMLGNKQQEPGSSGQVENQNQLTPIQNMLGTMQLTPGSGGQASNQNQRLSIQNMLGTMQQTPGLSGQASNQNQLNSLQNMLETMQQTPTLGGQTSNQNQVHSIQNMLGNIQQAPGSGRQTANQNQLNSIQNMMRNKQQAPGSSGQATNQNQLNSIQNMLGTMQQTPVLSGQASNQNQFHSIQNMLGGIQQAPGLGGQADNQNQLLSIQNMLGTMQLTKSTLCKHASGSGKTKQNQLNSIQNMMRNNARFKTPKPTSGPKHARTDRWKSNQNQLLSIQNMLGNKQNNVPSMSTTNFATKQQQFTGQPATISNSKSNPQDNLSVLLQTLLKQNNLGTNTNQDLQNSNQLFGLNGLLSNANTVPHTNINQQNNPNTLNTPTDTNLATAQRIVNIQMQNALQPHDFGLSGGHDISHINTFGHSTNNLAAQMNPNMLNIHNLLQGNPLLQSIASTQNQGRNMLIGHNLPQNNMLNNMMTIPITNNLQNSLNNNQGLRQLLQRNIQQILMKQNNQIVGAQGFLGLNNASKSFPNNQLAPSDVVIDNTTRNSTGTTFTPTSIKVGAIQTLNLTVNPTKPSLFSTFETFFPTKQVLVDTHGSLPKETLNTLPTKHVLDTHGSMPIETLNTLPTKHVLDTHGSMPIETLNTLPTKHVLDTHGSMSIETLNTLPTKHVLDTHGSMPMDTLNTLPTKHVLDTHGSMPMETLNTLPTKHVLVETHGSIPIDILNNSVAIIYHPNATTVNLGNNFGTLMDNITSTNNTGSEIYNLTRDLNITANNNVTSMSNTSFIGIATYTNLTANVNDVITYTNMTEFLSNATITSNATNATITLNATNDIVNSTILYSTNVSSVNISDVLPTAPVVPVSSTNAKPHIIDISVSTTMKPSALDILGPNGRLTSTLKKSLGIKNVDKATLKGLISNVLRDLFKQNFIDPVKGTLKASLNYTTMLNSVKKVLMKSKNKLLKLRQQVAISPAKMQSILNSRGLGGGSKHLQHVSSMSPSPLPVTKFVTTQPSIIKQPTLEAPTPAQLIIDSVGNHGVITNQHFGPTPGGGVAVWYSKPSKASSLVGSGTLSQSHQTYHLSNPVIQSSGDFSINGMAAPSDISAIPVTSPGHAVSLFATSNPIGFNDILNPVTHIPNILTTVSSMQPQNHISDPTLQLMAMSTPTSQISNLGKLISHFVDVAFDSISNYVSVNAKPVNGSIITEHNSNNTNYSVKTNSTTYNLTDSTFPSDRPHNMSVQINSTLDTRNTGLNISQSNSFFEPVSVSVNTSDILNQNMTVVDNSSIIVNTTTQSLVTQTSTVTTTMISTSTTEATTTTEPGESIRLPDGTIINASMLENIDPEQAEILSELSERGA</sequence>
<feature type="compositionally biased region" description="Polar residues" evidence="1">
    <location>
        <begin position="59"/>
        <end position="78"/>
    </location>
</feature>
<feature type="region of interest" description="Disordered" evidence="1">
    <location>
        <begin position="125"/>
        <end position="156"/>
    </location>
</feature>
<protein>
    <submittedName>
        <fullName evidence="2">Uncharacterized protein</fullName>
    </submittedName>
</protein>
<feature type="compositionally biased region" description="Polar residues" evidence="1">
    <location>
        <begin position="388"/>
        <end position="455"/>
    </location>
</feature>
<dbReference type="Proteomes" id="UP000507470">
    <property type="component" value="Unassembled WGS sequence"/>
</dbReference>
<feature type="compositionally biased region" description="Polar residues" evidence="1">
    <location>
        <begin position="644"/>
        <end position="660"/>
    </location>
</feature>
<feature type="compositionally biased region" description="Low complexity" evidence="1">
    <location>
        <begin position="591"/>
        <end position="610"/>
    </location>
</feature>
<dbReference type="EMBL" id="CACVKT020000794">
    <property type="protein sequence ID" value="CAC5363174.1"/>
    <property type="molecule type" value="Genomic_DNA"/>
</dbReference>
<feature type="region of interest" description="Disordered" evidence="1">
    <location>
        <begin position="335"/>
        <end position="455"/>
    </location>
</feature>
<name>A0A6J8A802_MYTCO</name>
<keyword evidence="3" id="KW-1185">Reference proteome</keyword>
<feature type="compositionally biased region" description="Polar residues" evidence="1">
    <location>
        <begin position="100"/>
        <end position="113"/>
    </location>
</feature>